<dbReference type="AlphaFoldDB" id="A0A179CVG9"/>
<evidence type="ECO:0000256" key="3">
    <source>
        <dbReference type="ARBA" id="ARBA00022490"/>
    </source>
</evidence>
<protein>
    <submittedName>
        <fullName evidence="5">Sulfur transfer complex subunit TusD</fullName>
    </submittedName>
</protein>
<organism evidence="5 6">
    <name type="scientific">Bibersteinia trehalosi Y31</name>
    <dbReference type="NCBI Taxonomy" id="1261658"/>
    <lineage>
        <taxon>Bacteria</taxon>
        <taxon>Pseudomonadati</taxon>
        <taxon>Pseudomonadota</taxon>
        <taxon>Gammaproteobacteria</taxon>
        <taxon>Pasteurellales</taxon>
        <taxon>Pasteurellaceae</taxon>
        <taxon>Bibersteinia</taxon>
    </lineage>
</organism>
<gene>
    <name evidence="5" type="ORF">F480_05600</name>
</gene>
<dbReference type="GO" id="GO:0016783">
    <property type="term" value="F:sulfurtransferase activity"/>
    <property type="evidence" value="ECO:0007669"/>
    <property type="project" value="InterPro"/>
</dbReference>
<dbReference type="PANTHER" id="PTHR34874:SF3">
    <property type="entry name" value="SULFURTRANSFERASE TUSD"/>
    <property type="match status" value="1"/>
</dbReference>
<dbReference type="GO" id="GO:0002143">
    <property type="term" value="P:tRNA wobble position uridine thiolation"/>
    <property type="evidence" value="ECO:0007669"/>
    <property type="project" value="TreeGrafter"/>
</dbReference>
<dbReference type="EMBL" id="JACI01000002">
    <property type="protein sequence ID" value="OAQ13885.1"/>
    <property type="molecule type" value="Genomic_DNA"/>
</dbReference>
<keyword evidence="4" id="KW-0808">Transferase</keyword>
<keyword evidence="3" id="KW-0963">Cytoplasm</keyword>
<accession>A0A179CVG9</accession>
<dbReference type="InterPro" id="IPR003787">
    <property type="entry name" value="Sulphur_relay_DsrE/F-like"/>
</dbReference>
<dbReference type="PATRIC" id="fig|1261658.3.peg.1103"/>
<comment type="subcellular location">
    <subcellularLocation>
        <location evidence="1">Cytoplasm</location>
    </subcellularLocation>
</comment>
<sequence length="117" mass="12800">MHYVLAIKSPVYGGQGAYLAYQFANALLTKQHQISQIFFFQNGVSNGNGLVDPASDELNLVQAWQQFSQQHNVPLHLCIAASQRRGISAENLAEGFVLAGLGEFSKAVLEADRVMSF</sequence>
<dbReference type="InterPro" id="IPR027396">
    <property type="entry name" value="DsrEFH-like"/>
</dbReference>
<dbReference type="GO" id="GO:0097163">
    <property type="term" value="F:sulfur carrier activity"/>
    <property type="evidence" value="ECO:0007669"/>
    <property type="project" value="TreeGrafter"/>
</dbReference>
<dbReference type="GO" id="GO:1990228">
    <property type="term" value="C:sulfurtransferase complex"/>
    <property type="evidence" value="ECO:0007669"/>
    <property type="project" value="TreeGrafter"/>
</dbReference>
<name>A0A179CVG9_BIBTR</name>
<dbReference type="NCBIfam" id="NF001237">
    <property type="entry name" value="PRK00207.1"/>
    <property type="match status" value="1"/>
</dbReference>
<evidence type="ECO:0000256" key="4">
    <source>
        <dbReference type="ARBA" id="ARBA00022679"/>
    </source>
</evidence>
<evidence type="ECO:0000256" key="2">
    <source>
        <dbReference type="ARBA" id="ARBA00007067"/>
    </source>
</evidence>
<dbReference type="InterPro" id="IPR017463">
    <property type="entry name" value="Sulphur_relay_TusD/DsrE"/>
</dbReference>
<dbReference type="Proteomes" id="UP000078358">
    <property type="component" value="Unassembled WGS sequence"/>
</dbReference>
<evidence type="ECO:0000313" key="6">
    <source>
        <dbReference type="Proteomes" id="UP000078358"/>
    </source>
</evidence>
<proteinExistence type="inferred from homology"/>
<comment type="similarity">
    <text evidence="2">Belongs to the DsrE/TusD family.</text>
</comment>
<dbReference type="SUPFAM" id="SSF75169">
    <property type="entry name" value="DsrEFH-like"/>
    <property type="match status" value="1"/>
</dbReference>
<comment type="caution">
    <text evidence="5">The sequence shown here is derived from an EMBL/GenBank/DDBJ whole genome shotgun (WGS) entry which is preliminary data.</text>
</comment>
<evidence type="ECO:0000313" key="5">
    <source>
        <dbReference type="EMBL" id="OAQ13885.1"/>
    </source>
</evidence>
<dbReference type="Pfam" id="PF02635">
    <property type="entry name" value="DsrE"/>
    <property type="match status" value="1"/>
</dbReference>
<dbReference type="Gene3D" id="3.40.1260.10">
    <property type="entry name" value="DsrEFH-like"/>
    <property type="match status" value="1"/>
</dbReference>
<dbReference type="NCBIfam" id="TIGR03012">
    <property type="entry name" value="sulf_tusD_dsrE"/>
    <property type="match status" value="1"/>
</dbReference>
<dbReference type="PANTHER" id="PTHR34874">
    <property type="entry name" value="PROTEIN YCHN"/>
    <property type="match status" value="1"/>
</dbReference>
<reference evidence="5 6" key="1">
    <citation type="submission" date="2014-01" db="EMBL/GenBank/DDBJ databases">
        <authorList>
            <person name="Zuccon D."/>
        </authorList>
    </citation>
    <scope>NUCLEOTIDE SEQUENCE [LARGE SCALE GENOMIC DNA]</scope>
    <source>
        <strain evidence="5 6">Y31</strain>
    </source>
</reference>
<evidence type="ECO:0000256" key="1">
    <source>
        <dbReference type="ARBA" id="ARBA00004496"/>
    </source>
</evidence>
<dbReference type="RefSeq" id="WP_064318462.1">
    <property type="nucleotide sequence ID" value="NZ_JACI01000002.1"/>
</dbReference>